<sequence>MAQILRLFYVLIIFVSLFTVVTNGNKIKDVPCENSSQCPRSTCFPHGSPKCVSEKCKCDYGIN</sequence>
<keyword evidence="1" id="KW-0732">Signal</keyword>
<feature type="chain" id="PRO_5031244853" evidence="1">
    <location>
        <begin position="25"/>
        <end position="63"/>
    </location>
</feature>
<dbReference type="AlphaFoldDB" id="A0A7T8IG02"/>
<dbReference type="Pfam" id="PF07127">
    <property type="entry name" value="Nodulin_late"/>
    <property type="match status" value="1"/>
</dbReference>
<name>A0A7T8IG02_LENCU</name>
<dbReference type="InterPro" id="IPR009810">
    <property type="entry name" value="Nodulin_late_dom"/>
</dbReference>
<proteinExistence type="evidence at transcript level"/>
<protein>
    <submittedName>
        <fullName evidence="3">Nodule-specific cysteine-rich peptide L17</fullName>
    </submittedName>
</protein>
<feature type="domain" description="Late nodulin" evidence="2">
    <location>
        <begin position="1"/>
        <end position="57"/>
    </location>
</feature>
<evidence type="ECO:0000259" key="2">
    <source>
        <dbReference type="Pfam" id="PF07127"/>
    </source>
</evidence>
<reference evidence="3" key="1">
    <citation type="journal article" date="2020" name="Mol. Cell">
        <title>Proteome analysis reveals a significant host-specific response in Rhizobium leguminosarum bv viciae endosymbiotic cells.</title>
        <authorList>
            <person name="Duran D."/>
            <person name="Albareda M."/>
            <person name="Marina A."/>
            <person name="Garcia C."/>
            <person name="Ruiz-Argueso T."/>
            <person name="Palacios J."/>
        </authorList>
    </citation>
    <scope>NUCLEOTIDE SEQUENCE</scope>
    <source>
        <tissue evidence="3">Root nodules</tissue>
    </source>
</reference>
<dbReference type="GO" id="GO:0046872">
    <property type="term" value="F:metal ion binding"/>
    <property type="evidence" value="ECO:0007669"/>
    <property type="project" value="InterPro"/>
</dbReference>
<evidence type="ECO:0000256" key="1">
    <source>
        <dbReference type="SAM" id="SignalP"/>
    </source>
</evidence>
<dbReference type="EMBL" id="MT371167">
    <property type="protein sequence ID" value="QQO74685.1"/>
    <property type="molecule type" value="mRNA"/>
</dbReference>
<evidence type="ECO:0000313" key="3">
    <source>
        <dbReference type="EMBL" id="QQO74685.1"/>
    </source>
</evidence>
<accession>A0A7T8IG02</accession>
<feature type="signal peptide" evidence="1">
    <location>
        <begin position="1"/>
        <end position="24"/>
    </location>
</feature>
<organism evidence="3">
    <name type="scientific">Lens culinaris</name>
    <name type="common">Lentil</name>
    <name type="synonym">Cicer lens</name>
    <dbReference type="NCBI Taxonomy" id="3864"/>
    <lineage>
        <taxon>Eukaryota</taxon>
        <taxon>Viridiplantae</taxon>
        <taxon>Streptophyta</taxon>
        <taxon>Embryophyta</taxon>
        <taxon>Tracheophyta</taxon>
        <taxon>Spermatophyta</taxon>
        <taxon>Magnoliopsida</taxon>
        <taxon>eudicotyledons</taxon>
        <taxon>Gunneridae</taxon>
        <taxon>Pentapetalae</taxon>
        <taxon>rosids</taxon>
        <taxon>fabids</taxon>
        <taxon>Fabales</taxon>
        <taxon>Fabaceae</taxon>
        <taxon>Papilionoideae</taxon>
        <taxon>50 kb inversion clade</taxon>
        <taxon>NPAAA clade</taxon>
        <taxon>Hologalegina</taxon>
        <taxon>IRL clade</taxon>
        <taxon>Fabeae</taxon>
        <taxon>Lens</taxon>
    </lineage>
</organism>